<evidence type="ECO:0000256" key="7">
    <source>
        <dbReference type="ARBA" id="ARBA00023242"/>
    </source>
</evidence>
<evidence type="ECO:0000256" key="8">
    <source>
        <dbReference type="RuleBase" id="RU364060"/>
    </source>
</evidence>
<organism evidence="9 10">
    <name type="scientific">Austropuccinia psidii MF-1</name>
    <dbReference type="NCBI Taxonomy" id="1389203"/>
    <lineage>
        <taxon>Eukaryota</taxon>
        <taxon>Fungi</taxon>
        <taxon>Dikarya</taxon>
        <taxon>Basidiomycota</taxon>
        <taxon>Pucciniomycotina</taxon>
        <taxon>Pucciniomycetes</taxon>
        <taxon>Pucciniales</taxon>
        <taxon>Sphaerophragmiaceae</taxon>
        <taxon>Austropuccinia</taxon>
    </lineage>
</organism>
<dbReference type="OrthoDB" id="10253553at2759"/>
<evidence type="ECO:0000313" key="10">
    <source>
        <dbReference type="Proteomes" id="UP000765509"/>
    </source>
</evidence>
<dbReference type="GO" id="GO:0070847">
    <property type="term" value="C:core mediator complex"/>
    <property type="evidence" value="ECO:0007669"/>
    <property type="project" value="TreeGrafter"/>
</dbReference>
<evidence type="ECO:0000256" key="5">
    <source>
        <dbReference type="ARBA" id="ARBA00023159"/>
    </source>
</evidence>
<dbReference type="Proteomes" id="UP000765509">
    <property type="component" value="Unassembled WGS sequence"/>
</dbReference>
<evidence type="ECO:0000256" key="1">
    <source>
        <dbReference type="ARBA" id="ARBA00004123"/>
    </source>
</evidence>
<dbReference type="GO" id="GO:0016592">
    <property type="term" value="C:mediator complex"/>
    <property type="evidence" value="ECO:0007669"/>
    <property type="project" value="InterPro"/>
</dbReference>
<accession>A0A9Q3GBN2</accession>
<sequence length="280" mass="32004">MESNEVNSSFFPPPPTRYRLFTNRNITLANRLVERFNDKKLSWTVFDPTLQRQELVDLTSKIAVVENDLHQIENVDLISLLKPPNLDWVRENGGWTAFGDWEPWPGKSSLASLEGMPKLYDESMERKEALQALLNTLIHSYLQLLDVLGKHGPTSMAVLNESNQGQVTSNTDQIVSHIELAAFNMHGLCNELRPRQARETLKLMMAEQAREKREKAHMILETCEKLKVKLASLKISEDQLAQFSSKPPIDNQNTQLDTKFCVETDFEQLLKVADDILNET</sequence>
<evidence type="ECO:0000256" key="6">
    <source>
        <dbReference type="ARBA" id="ARBA00023163"/>
    </source>
</evidence>
<dbReference type="SUPFAM" id="SSF140718">
    <property type="entry name" value="Mediator hinge subcomplex-like"/>
    <property type="match status" value="1"/>
</dbReference>
<dbReference type="InterPro" id="IPR037212">
    <property type="entry name" value="Med7/Med21-like"/>
</dbReference>
<name>A0A9Q3GBN2_9BASI</name>
<dbReference type="EMBL" id="AVOT02000178">
    <property type="protein sequence ID" value="MBW0461545.1"/>
    <property type="molecule type" value="Genomic_DNA"/>
</dbReference>
<dbReference type="AlphaFoldDB" id="A0A9Q3GBN2"/>
<reference evidence="9" key="1">
    <citation type="submission" date="2021-03" db="EMBL/GenBank/DDBJ databases">
        <title>Draft genome sequence of rust myrtle Austropuccinia psidii MF-1, a brazilian biotype.</title>
        <authorList>
            <person name="Quecine M.C."/>
            <person name="Pachon D.M.R."/>
            <person name="Bonatelli M.L."/>
            <person name="Correr F.H."/>
            <person name="Franceschini L.M."/>
            <person name="Leite T.F."/>
            <person name="Margarido G.R.A."/>
            <person name="Almeida C.A."/>
            <person name="Ferrarezi J.A."/>
            <person name="Labate C.A."/>
        </authorList>
    </citation>
    <scope>NUCLEOTIDE SEQUENCE</scope>
    <source>
        <strain evidence="9">MF-1</strain>
    </source>
</reference>
<comment type="function">
    <text evidence="8">Component of the Mediator complex, a coactivator involved in the regulated transcription of nearly all RNA polymerase II-dependent genes. Mediator functions as a bridge to convey information from gene-specific regulatory proteins to the basal RNA polymerase II transcription machinery.</text>
</comment>
<dbReference type="GO" id="GO:0006357">
    <property type="term" value="P:regulation of transcription by RNA polymerase II"/>
    <property type="evidence" value="ECO:0007669"/>
    <property type="project" value="InterPro"/>
</dbReference>
<keyword evidence="10" id="KW-1185">Reference proteome</keyword>
<dbReference type="Gene3D" id="6.10.140.200">
    <property type="match status" value="1"/>
</dbReference>
<comment type="similarity">
    <text evidence="2 8">Belongs to the Mediator complex subunit 7 family.</text>
</comment>
<evidence type="ECO:0000256" key="2">
    <source>
        <dbReference type="ARBA" id="ARBA00009994"/>
    </source>
</evidence>
<evidence type="ECO:0000256" key="4">
    <source>
        <dbReference type="ARBA" id="ARBA00023015"/>
    </source>
</evidence>
<evidence type="ECO:0000313" key="9">
    <source>
        <dbReference type="EMBL" id="MBW0461545.1"/>
    </source>
</evidence>
<comment type="caution">
    <text evidence="9">The sequence shown here is derived from an EMBL/GenBank/DDBJ whole genome shotgun (WGS) entry which is preliminary data.</text>
</comment>
<keyword evidence="7 8" id="KW-0539">Nucleus</keyword>
<evidence type="ECO:0000256" key="3">
    <source>
        <dbReference type="ARBA" id="ARBA00020631"/>
    </source>
</evidence>
<dbReference type="InterPro" id="IPR009244">
    <property type="entry name" value="Mediatior_Med7"/>
</dbReference>
<comment type="subcellular location">
    <subcellularLocation>
        <location evidence="1 8">Nucleus</location>
    </subcellularLocation>
</comment>
<gene>
    <name evidence="9" type="ORF">O181_001260</name>
</gene>
<dbReference type="GO" id="GO:0003712">
    <property type="term" value="F:transcription coregulator activity"/>
    <property type="evidence" value="ECO:0007669"/>
    <property type="project" value="InterPro"/>
</dbReference>
<dbReference type="PANTHER" id="PTHR21428">
    <property type="entry name" value="MEDIATOR OF RNA POLYMERASE II TRANSCRIPTION SUBUNIT 7"/>
    <property type="match status" value="1"/>
</dbReference>
<keyword evidence="6 8" id="KW-0804">Transcription</keyword>
<comment type="subunit">
    <text evidence="8">Component of the Mediator complex.</text>
</comment>
<keyword evidence="4 8" id="KW-0805">Transcription regulation</keyword>
<protein>
    <recommendedName>
        <fullName evidence="3 8">Mediator of RNA polymerase II transcription subunit 7</fullName>
    </recommendedName>
</protein>
<keyword evidence="5 8" id="KW-0010">Activator</keyword>
<dbReference type="InterPro" id="IPR044888">
    <property type="entry name" value="Mediatior_Med7_sf"/>
</dbReference>
<proteinExistence type="inferred from homology"/>
<dbReference type="Pfam" id="PF05983">
    <property type="entry name" value="Med7"/>
    <property type="match status" value="1"/>
</dbReference>
<dbReference type="PANTHER" id="PTHR21428:SF11">
    <property type="entry name" value="MEDIATOR OF RNA POLYMERASE II TRANSCRIPTION SUBUNIT 7"/>
    <property type="match status" value="1"/>
</dbReference>